<gene>
    <name evidence="1" type="ORF">PHYPA_026094</name>
</gene>
<dbReference type="EnsemblPlants" id="Pp3c21_12497V3.1">
    <property type="protein sequence ID" value="Pp3c21_12497V3.1"/>
    <property type="gene ID" value="Pp3c21_12497"/>
</dbReference>
<accession>A0A2K1IRR6</accession>
<protein>
    <submittedName>
        <fullName evidence="1 2">Uncharacterized protein</fullName>
    </submittedName>
</protein>
<sequence>MLVQCTGLWRLQWICPCGLGHRLPFPEVDDVLWEIGCRWVRHCWMFQLFFKSLQLTKSKFYHMVQGEQNSKEEERGRIPKQC</sequence>
<reference evidence="1 3" key="2">
    <citation type="journal article" date="2018" name="Plant J.">
        <title>The Physcomitrella patens chromosome-scale assembly reveals moss genome structure and evolution.</title>
        <authorList>
            <person name="Lang D."/>
            <person name="Ullrich K.K."/>
            <person name="Murat F."/>
            <person name="Fuchs J."/>
            <person name="Jenkins J."/>
            <person name="Haas F.B."/>
            <person name="Piednoel M."/>
            <person name="Gundlach H."/>
            <person name="Van Bel M."/>
            <person name="Meyberg R."/>
            <person name="Vives C."/>
            <person name="Morata J."/>
            <person name="Symeonidi A."/>
            <person name="Hiss M."/>
            <person name="Muchero W."/>
            <person name="Kamisugi Y."/>
            <person name="Saleh O."/>
            <person name="Blanc G."/>
            <person name="Decker E.L."/>
            <person name="van Gessel N."/>
            <person name="Grimwood J."/>
            <person name="Hayes R.D."/>
            <person name="Graham S.W."/>
            <person name="Gunter L.E."/>
            <person name="McDaniel S.F."/>
            <person name="Hoernstein S.N.W."/>
            <person name="Larsson A."/>
            <person name="Li F.W."/>
            <person name="Perroud P.F."/>
            <person name="Phillips J."/>
            <person name="Ranjan P."/>
            <person name="Rokshar D.S."/>
            <person name="Rothfels C.J."/>
            <person name="Schneider L."/>
            <person name="Shu S."/>
            <person name="Stevenson D.W."/>
            <person name="Thummler F."/>
            <person name="Tillich M."/>
            <person name="Villarreal Aguilar J.C."/>
            <person name="Widiez T."/>
            <person name="Wong G.K."/>
            <person name="Wymore A."/>
            <person name="Zhang Y."/>
            <person name="Zimmer A.D."/>
            <person name="Quatrano R.S."/>
            <person name="Mayer K.F.X."/>
            <person name="Goodstein D."/>
            <person name="Casacuberta J.M."/>
            <person name="Vandepoele K."/>
            <person name="Reski R."/>
            <person name="Cuming A.C."/>
            <person name="Tuskan G.A."/>
            <person name="Maumus F."/>
            <person name="Salse J."/>
            <person name="Schmutz J."/>
            <person name="Rensing S.A."/>
        </authorList>
    </citation>
    <scope>NUCLEOTIDE SEQUENCE [LARGE SCALE GENOMIC DNA]</scope>
    <source>
        <strain evidence="2 3">cv. Gransden 2004</strain>
    </source>
</reference>
<reference evidence="2" key="3">
    <citation type="submission" date="2020-12" db="UniProtKB">
        <authorList>
            <consortium name="EnsemblPlants"/>
        </authorList>
    </citation>
    <scope>IDENTIFICATION</scope>
</reference>
<evidence type="ECO:0000313" key="2">
    <source>
        <dbReference type="EnsemblPlants" id="Pp3c21_12497V3.1"/>
    </source>
</evidence>
<name>A0A2K1IRR6_PHYPA</name>
<dbReference type="AlphaFoldDB" id="A0A2K1IRR6"/>
<dbReference type="Gramene" id="Pp3c21_12497V3.1">
    <property type="protein sequence ID" value="Pp3c21_12497V3.1"/>
    <property type="gene ID" value="Pp3c21_12497"/>
</dbReference>
<dbReference type="Proteomes" id="UP000006727">
    <property type="component" value="Chromosome 21"/>
</dbReference>
<evidence type="ECO:0000313" key="3">
    <source>
        <dbReference type="Proteomes" id="UP000006727"/>
    </source>
</evidence>
<evidence type="ECO:0000313" key="1">
    <source>
        <dbReference type="EMBL" id="PNR31970.1"/>
    </source>
</evidence>
<reference evidence="1 3" key="1">
    <citation type="journal article" date="2008" name="Science">
        <title>The Physcomitrella genome reveals evolutionary insights into the conquest of land by plants.</title>
        <authorList>
            <person name="Rensing S."/>
            <person name="Lang D."/>
            <person name="Zimmer A."/>
            <person name="Terry A."/>
            <person name="Salamov A."/>
            <person name="Shapiro H."/>
            <person name="Nishiyama T."/>
            <person name="Perroud P.-F."/>
            <person name="Lindquist E."/>
            <person name="Kamisugi Y."/>
            <person name="Tanahashi T."/>
            <person name="Sakakibara K."/>
            <person name="Fujita T."/>
            <person name="Oishi K."/>
            <person name="Shin-I T."/>
            <person name="Kuroki Y."/>
            <person name="Toyoda A."/>
            <person name="Suzuki Y."/>
            <person name="Hashimoto A."/>
            <person name="Yamaguchi K."/>
            <person name="Sugano A."/>
            <person name="Kohara Y."/>
            <person name="Fujiyama A."/>
            <person name="Anterola A."/>
            <person name="Aoki S."/>
            <person name="Ashton N."/>
            <person name="Barbazuk W.B."/>
            <person name="Barker E."/>
            <person name="Bennetzen J."/>
            <person name="Bezanilla M."/>
            <person name="Blankenship R."/>
            <person name="Cho S.H."/>
            <person name="Dutcher S."/>
            <person name="Estelle M."/>
            <person name="Fawcett J.A."/>
            <person name="Gundlach H."/>
            <person name="Hanada K."/>
            <person name="Heyl A."/>
            <person name="Hicks K.A."/>
            <person name="Hugh J."/>
            <person name="Lohr M."/>
            <person name="Mayer K."/>
            <person name="Melkozernov A."/>
            <person name="Murata T."/>
            <person name="Nelson D."/>
            <person name="Pils B."/>
            <person name="Prigge M."/>
            <person name="Reiss B."/>
            <person name="Renner T."/>
            <person name="Rombauts S."/>
            <person name="Rushton P."/>
            <person name="Sanderfoot A."/>
            <person name="Schween G."/>
            <person name="Shiu S.-H."/>
            <person name="Stueber K."/>
            <person name="Theodoulou F.L."/>
            <person name="Tu H."/>
            <person name="Van de Peer Y."/>
            <person name="Verrier P.J."/>
            <person name="Waters E."/>
            <person name="Wood A."/>
            <person name="Yang L."/>
            <person name="Cove D."/>
            <person name="Cuming A."/>
            <person name="Hasebe M."/>
            <person name="Lucas S."/>
            <person name="Mishler D.B."/>
            <person name="Reski R."/>
            <person name="Grigoriev I."/>
            <person name="Quatrano R.S."/>
            <person name="Boore J.L."/>
        </authorList>
    </citation>
    <scope>NUCLEOTIDE SEQUENCE [LARGE SCALE GENOMIC DNA]</scope>
    <source>
        <strain evidence="2 3">cv. Gransden 2004</strain>
    </source>
</reference>
<keyword evidence="3" id="KW-1185">Reference proteome</keyword>
<dbReference type="InParanoid" id="A0A2K1IRR6"/>
<proteinExistence type="predicted"/>
<dbReference type="EMBL" id="ABEU02000021">
    <property type="protein sequence ID" value="PNR31970.1"/>
    <property type="molecule type" value="Genomic_DNA"/>
</dbReference>
<organism evidence="1">
    <name type="scientific">Physcomitrium patens</name>
    <name type="common">Spreading-leaved earth moss</name>
    <name type="synonym">Physcomitrella patens</name>
    <dbReference type="NCBI Taxonomy" id="3218"/>
    <lineage>
        <taxon>Eukaryota</taxon>
        <taxon>Viridiplantae</taxon>
        <taxon>Streptophyta</taxon>
        <taxon>Embryophyta</taxon>
        <taxon>Bryophyta</taxon>
        <taxon>Bryophytina</taxon>
        <taxon>Bryopsida</taxon>
        <taxon>Funariidae</taxon>
        <taxon>Funariales</taxon>
        <taxon>Funariaceae</taxon>
        <taxon>Physcomitrium</taxon>
    </lineage>
</organism>